<accession>A0ABT9QC30</accession>
<evidence type="ECO:0000313" key="1">
    <source>
        <dbReference type="EMBL" id="MDP9844320.1"/>
    </source>
</evidence>
<sequence length="305" mass="34955">MPVFLCLNELSCASNSDERKIDEAMGAFVDLLRQCRRWRQDVSLISASPLTTLDLAAGYSISQWMGNPRNRDRWQFLRLMQNKAPFSSVHSGIEGEVEYRFAESRTDGIGTAHLIDGLAVSLPLEERWNREWITPKRSALEESDDGVLHLHEEEVEVRHASALEHLTVHEEWAKATGLADVRTGQALWDSRADFFPHLRFLHRVEEDLRTLHHYWLAPVKDLLLGLDASLNAWNTQKSPEPAWHTKVTPESETRRRLCGFTDLDGITRVFDLHARMTPNVGRLHFRLCRENGTAVIAYIGRKIQS</sequence>
<name>A0ABT9QC30_9ACTN</name>
<comment type="caution">
    <text evidence="1">The sequence shown here is derived from an EMBL/GenBank/DDBJ whole genome shotgun (WGS) entry which is preliminary data.</text>
</comment>
<dbReference type="EMBL" id="JAUSQU010000001">
    <property type="protein sequence ID" value="MDP9844320.1"/>
    <property type="molecule type" value="Genomic_DNA"/>
</dbReference>
<dbReference type="RefSeq" id="WP_307559097.1">
    <property type="nucleotide sequence ID" value="NZ_JAUSQU010000001.1"/>
</dbReference>
<reference evidence="1 2" key="1">
    <citation type="submission" date="2023-07" db="EMBL/GenBank/DDBJ databases">
        <title>Sequencing the genomes of 1000 actinobacteria strains.</title>
        <authorList>
            <person name="Klenk H.-P."/>
        </authorList>
    </citation>
    <scope>NUCLEOTIDE SEQUENCE [LARGE SCALE GENOMIC DNA]</scope>
    <source>
        <strain evidence="1 2">DSM 46740</strain>
    </source>
</reference>
<keyword evidence="2" id="KW-1185">Reference proteome</keyword>
<gene>
    <name evidence="1" type="ORF">J2853_003531</name>
</gene>
<organism evidence="1 2">
    <name type="scientific">Streptosporangium lutulentum</name>
    <dbReference type="NCBI Taxonomy" id="1461250"/>
    <lineage>
        <taxon>Bacteria</taxon>
        <taxon>Bacillati</taxon>
        <taxon>Actinomycetota</taxon>
        <taxon>Actinomycetes</taxon>
        <taxon>Streptosporangiales</taxon>
        <taxon>Streptosporangiaceae</taxon>
        <taxon>Streptosporangium</taxon>
    </lineage>
</organism>
<protein>
    <submittedName>
        <fullName evidence="1">Uncharacterized protein</fullName>
    </submittedName>
</protein>
<proteinExistence type="predicted"/>
<evidence type="ECO:0000313" key="2">
    <source>
        <dbReference type="Proteomes" id="UP001225356"/>
    </source>
</evidence>
<dbReference type="Proteomes" id="UP001225356">
    <property type="component" value="Unassembled WGS sequence"/>
</dbReference>